<dbReference type="AlphaFoldDB" id="A0A179GF87"/>
<evidence type="ECO:0000256" key="1">
    <source>
        <dbReference type="SAM" id="MobiDB-lite"/>
    </source>
</evidence>
<feature type="region of interest" description="Disordered" evidence="1">
    <location>
        <begin position="169"/>
        <end position="192"/>
    </location>
</feature>
<sequence length="192" mass="20072">MHACVLVDHGTATLGSAELSVKAHANPYVWHWGAYSRAAEALVPAVSYTSPSSLSVPLPLRHVSRLPHSGPPSALSGGGVPHEAGLWPVVGSCSRASVPVAQVPSPRHIEESVLCPAARETVAAVLPSCASAWYLLRTAPPGWYIPHPGMQVLCTATRLSAFVCHPNTRPGRSAAHSGRMTGGRMPTEAAGW</sequence>
<accession>A0A179GF87</accession>
<name>A0A179GF87_PURLI</name>
<evidence type="ECO:0000313" key="3">
    <source>
        <dbReference type="Proteomes" id="UP000078240"/>
    </source>
</evidence>
<dbReference type="EMBL" id="LSBH01000007">
    <property type="protein sequence ID" value="OAQ76033.1"/>
    <property type="molecule type" value="Genomic_DNA"/>
</dbReference>
<protein>
    <submittedName>
        <fullName evidence="2">Uncharacterized protein</fullName>
    </submittedName>
</protein>
<dbReference type="Proteomes" id="UP000078240">
    <property type="component" value="Unassembled WGS sequence"/>
</dbReference>
<reference evidence="2 3" key="1">
    <citation type="submission" date="2016-01" db="EMBL/GenBank/DDBJ databases">
        <title>Biosynthesis of antibiotic leucinostatins and their inhibition on Phytophthora in bio-control Purpureocillium lilacinum.</title>
        <authorList>
            <person name="Wang G."/>
            <person name="Liu Z."/>
            <person name="Lin R."/>
            <person name="Li E."/>
            <person name="Mao Z."/>
            <person name="Ling J."/>
            <person name="Yin W."/>
            <person name="Xie B."/>
        </authorList>
    </citation>
    <scope>NUCLEOTIDE SEQUENCE [LARGE SCALE GENOMIC DNA]</scope>
    <source>
        <strain evidence="2">PLBJ-1</strain>
    </source>
</reference>
<comment type="caution">
    <text evidence="2">The sequence shown here is derived from an EMBL/GenBank/DDBJ whole genome shotgun (WGS) entry which is preliminary data.</text>
</comment>
<gene>
    <name evidence="2" type="ORF">VFPBJ_08393</name>
</gene>
<proteinExistence type="predicted"/>
<evidence type="ECO:0000313" key="2">
    <source>
        <dbReference type="EMBL" id="OAQ76033.1"/>
    </source>
</evidence>
<organism evidence="2 3">
    <name type="scientific">Purpureocillium lilacinum</name>
    <name type="common">Paecilomyces lilacinus</name>
    <dbReference type="NCBI Taxonomy" id="33203"/>
    <lineage>
        <taxon>Eukaryota</taxon>
        <taxon>Fungi</taxon>
        <taxon>Dikarya</taxon>
        <taxon>Ascomycota</taxon>
        <taxon>Pezizomycotina</taxon>
        <taxon>Sordariomycetes</taxon>
        <taxon>Hypocreomycetidae</taxon>
        <taxon>Hypocreales</taxon>
        <taxon>Ophiocordycipitaceae</taxon>
        <taxon>Purpureocillium</taxon>
    </lineage>
</organism>